<dbReference type="EC" id="2.4.1.-" evidence="10"/>
<keyword evidence="2" id="KW-1003">Cell membrane</keyword>
<feature type="transmembrane region" description="Helical" evidence="9">
    <location>
        <begin position="157"/>
        <end position="176"/>
    </location>
</feature>
<comment type="caution">
    <text evidence="10">The sequence shown here is derived from an EMBL/GenBank/DDBJ whole genome shotgun (WGS) entry which is preliminary data.</text>
</comment>
<feature type="transmembrane region" description="Helical" evidence="9">
    <location>
        <begin position="384"/>
        <end position="401"/>
    </location>
</feature>
<comment type="similarity">
    <text evidence="7">Belongs to the glycosyltransferase 87 family.</text>
</comment>
<dbReference type="InterPro" id="IPR018584">
    <property type="entry name" value="GT87"/>
</dbReference>
<feature type="transmembrane region" description="Helical" evidence="9">
    <location>
        <begin position="182"/>
        <end position="204"/>
    </location>
</feature>
<evidence type="ECO:0000256" key="1">
    <source>
        <dbReference type="ARBA" id="ARBA00004651"/>
    </source>
</evidence>
<keyword evidence="6 9" id="KW-0472">Membrane</keyword>
<keyword evidence="11" id="KW-1185">Reference proteome</keyword>
<dbReference type="Proteomes" id="UP000547510">
    <property type="component" value="Unassembled WGS sequence"/>
</dbReference>
<sequence>MSAERSSRRKVLADWERRLLALAPWLLVVSALVRTWTIVTGFGNETIDLYVYWALAPHVLTDDLYQVTSPHSPPDFPLPFTYPPFGALVFLPMTLLPWGVAQWTWRLLSALCLYWIVRVALRHVAGAGWTADAALWRRRALLWTAVLLWMRPVYHTFEFGQINLVLAAVVLAAMLAENSRLAGAGIGFAAGVKLVPAISGLFYLATGRFAAALWSVVAFALSVGLGFAVDPEQAKHYWFGLLGDADRVGPIATAHNQSLRSALSRTLGYDVGTSWPWLVAVVVAAVLTGFALRRAVRSGDALLGVVIVQFLGLLVSPISWDHHWVWVAPLLIWLLHTRGTPWLRRWLLALWCPVMFLDVIAFQLDRQQTIWTISRPGYLSVIGWAYPALALLTLAGIAFVLNRGAEAPRAAEPPLEQGRDTAPARCRERDGVGA</sequence>
<feature type="transmembrane region" description="Helical" evidence="9">
    <location>
        <begin position="346"/>
        <end position="364"/>
    </location>
</feature>
<feature type="transmembrane region" description="Helical" evidence="9">
    <location>
        <begin position="299"/>
        <end position="318"/>
    </location>
</feature>
<keyword evidence="10" id="KW-0328">Glycosyltransferase</keyword>
<evidence type="ECO:0000256" key="9">
    <source>
        <dbReference type="SAM" id="Phobius"/>
    </source>
</evidence>
<dbReference type="GO" id="GO:0016758">
    <property type="term" value="F:hexosyltransferase activity"/>
    <property type="evidence" value="ECO:0007669"/>
    <property type="project" value="InterPro"/>
</dbReference>
<name>A0A841CMJ4_9PSEU</name>
<feature type="transmembrane region" description="Helical" evidence="9">
    <location>
        <begin position="211"/>
        <end position="229"/>
    </location>
</feature>
<evidence type="ECO:0000313" key="10">
    <source>
        <dbReference type="EMBL" id="MBB5959692.1"/>
    </source>
</evidence>
<dbReference type="EMBL" id="JACHJN010000012">
    <property type="protein sequence ID" value="MBB5959692.1"/>
    <property type="molecule type" value="Genomic_DNA"/>
</dbReference>
<feature type="transmembrane region" description="Helical" evidence="9">
    <location>
        <begin position="274"/>
        <end position="292"/>
    </location>
</feature>
<keyword evidence="3 10" id="KW-0808">Transferase</keyword>
<feature type="transmembrane region" description="Helical" evidence="9">
    <location>
        <begin position="82"/>
        <end position="101"/>
    </location>
</feature>
<reference evidence="10 11" key="1">
    <citation type="submission" date="2020-08" db="EMBL/GenBank/DDBJ databases">
        <title>Genomic Encyclopedia of Type Strains, Phase III (KMG-III): the genomes of soil and plant-associated and newly described type strains.</title>
        <authorList>
            <person name="Whitman W."/>
        </authorList>
    </citation>
    <scope>NUCLEOTIDE SEQUENCE [LARGE SCALE GENOMIC DNA]</scope>
    <source>
        <strain evidence="10 11">CECT 8640</strain>
    </source>
</reference>
<evidence type="ECO:0000256" key="6">
    <source>
        <dbReference type="ARBA" id="ARBA00023136"/>
    </source>
</evidence>
<feature type="region of interest" description="Disordered" evidence="8">
    <location>
        <begin position="411"/>
        <end position="434"/>
    </location>
</feature>
<dbReference type="RefSeq" id="WP_184696824.1">
    <property type="nucleotide sequence ID" value="NZ_JACHJN010000012.1"/>
</dbReference>
<keyword evidence="4 9" id="KW-0812">Transmembrane</keyword>
<evidence type="ECO:0000256" key="4">
    <source>
        <dbReference type="ARBA" id="ARBA00022692"/>
    </source>
</evidence>
<feature type="compositionally biased region" description="Basic and acidic residues" evidence="8">
    <location>
        <begin position="425"/>
        <end position="434"/>
    </location>
</feature>
<evidence type="ECO:0000256" key="3">
    <source>
        <dbReference type="ARBA" id="ARBA00022679"/>
    </source>
</evidence>
<evidence type="ECO:0000313" key="11">
    <source>
        <dbReference type="Proteomes" id="UP000547510"/>
    </source>
</evidence>
<accession>A0A841CMJ4</accession>
<dbReference type="AlphaFoldDB" id="A0A841CMJ4"/>
<proteinExistence type="inferred from homology"/>
<dbReference type="GO" id="GO:0005886">
    <property type="term" value="C:plasma membrane"/>
    <property type="evidence" value="ECO:0007669"/>
    <property type="project" value="UniProtKB-SubCell"/>
</dbReference>
<evidence type="ECO:0000256" key="8">
    <source>
        <dbReference type="SAM" id="MobiDB-lite"/>
    </source>
</evidence>
<organism evidence="10 11">
    <name type="scientific">Saccharothrix tamanrassetensis</name>
    <dbReference type="NCBI Taxonomy" id="1051531"/>
    <lineage>
        <taxon>Bacteria</taxon>
        <taxon>Bacillati</taxon>
        <taxon>Actinomycetota</taxon>
        <taxon>Actinomycetes</taxon>
        <taxon>Pseudonocardiales</taxon>
        <taxon>Pseudonocardiaceae</taxon>
        <taxon>Saccharothrix</taxon>
    </lineage>
</organism>
<protein>
    <submittedName>
        <fullName evidence="10">Alpha-1,2-mannosyltransferase</fullName>
        <ecNumber evidence="10">2.4.1.-</ecNumber>
    </submittedName>
</protein>
<evidence type="ECO:0000256" key="5">
    <source>
        <dbReference type="ARBA" id="ARBA00022989"/>
    </source>
</evidence>
<dbReference type="Pfam" id="PF09594">
    <property type="entry name" value="GT87"/>
    <property type="match status" value="1"/>
</dbReference>
<comment type="subcellular location">
    <subcellularLocation>
        <location evidence="1">Cell membrane</location>
        <topology evidence="1">Multi-pass membrane protein</topology>
    </subcellularLocation>
</comment>
<evidence type="ECO:0000256" key="2">
    <source>
        <dbReference type="ARBA" id="ARBA00022475"/>
    </source>
</evidence>
<gene>
    <name evidence="10" type="ORF">FHS29_006313</name>
</gene>
<evidence type="ECO:0000256" key="7">
    <source>
        <dbReference type="ARBA" id="ARBA00024033"/>
    </source>
</evidence>
<keyword evidence="5 9" id="KW-1133">Transmembrane helix</keyword>